<dbReference type="EMBL" id="MT144117">
    <property type="protein sequence ID" value="QJA49090.1"/>
    <property type="molecule type" value="Genomic_DNA"/>
</dbReference>
<evidence type="ECO:0000313" key="1">
    <source>
        <dbReference type="EMBL" id="QJA49090.1"/>
    </source>
</evidence>
<accession>A0A6H1ZPG4</accession>
<protein>
    <submittedName>
        <fullName evidence="1">Uncharacterized protein</fullName>
    </submittedName>
</protein>
<evidence type="ECO:0000313" key="3">
    <source>
        <dbReference type="EMBL" id="QJA99504.1"/>
    </source>
</evidence>
<proteinExistence type="predicted"/>
<evidence type="ECO:0000313" key="4">
    <source>
        <dbReference type="EMBL" id="QJB03385.1"/>
    </source>
</evidence>
<sequence length="164" mass="18887">MIYSTLIATPIDLFATTPKQTVLKVTRGLVYKVEIDFPPGPSGLLKVQIYDGGHQLWPSTPGEYFITDGYCISFDDTLLKLVAPFQFDIYTWNLDETHAHGVTVRIGMVSEEIYMARFLPTFGYKELRRIIAEETALQEEKRMAIIETPFTWIQPDEEEEEEEE</sequence>
<organism evidence="1">
    <name type="scientific">viral metagenome</name>
    <dbReference type="NCBI Taxonomy" id="1070528"/>
    <lineage>
        <taxon>unclassified sequences</taxon>
        <taxon>metagenomes</taxon>
        <taxon>organismal metagenomes</taxon>
    </lineage>
</organism>
<reference evidence="1" key="1">
    <citation type="submission" date="2020-03" db="EMBL/GenBank/DDBJ databases">
        <title>The deep terrestrial virosphere.</title>
        <authorList>
            <person name="Holmfeldt K."/>
            <person name="Nilsson E."/>
            <person name="Simone D."/>
            <person name="Lopez-Fernandez M."/>
            <person name="Wu X."/>
            <person name="de Brujin I."/>
            <person name="Lundin D."/>
            <person name="Andersson A."/>
            <person name="Bertilsson S."/>
            <person name="Dopson M."/>
        </authorList>
    </citation>
    <scope>NUCLEOTIDE SEQUENCE</scope>
    <source>
        <strain evidence="3">MM171A00981</strain>
        <strain evidence="4">MM171B00756</strain>
        <strain evidence="2">MM415B03312</strain>
        <strain evidence="1">TM448A01226</strain>
        <strain evidence="5">TM448B01341</strain>
    </source>
</reference>
<evidence type="ECO:0000313" key="5">
    <source>
        <dbReference type="EMBL" id="QJH98572.1"/>
    </source>
</evidence>
<dbReference type="EMBL" id="MT143001">
    <property type="protein sequence ID" value="QJA91627.1"/>
    <property type="molecule type" value="Genomic_DNA"/>
</dbReference>
<gene>
    <name evidence="3" type="ORF">MM171A00981_0005</name>
    <name evidence="4" type="ORF">MM171B00756_0005</name>
    <name evidence="2" type="ORF">MM415B03312_0008</name>
    <name evidence="1" type="ORF">TM448A01226_0005</name>
    <name evidence="5" type="ORF">TM448B01341_0005</name>
</gene>
<name>A0A6H1ZPG4_9ZZZZ</name>
<evidence type="ECO:0000313" key="2">
    <source>
        <dbReference type="EMBL" id="QJA91627.1"/>
    </source>
</evidence>
<dbReference type="AlphaFoldDB" id="A0A6H1ZPG4"/>
<dbReference type="EMBL" id="MT143654">
    <property type="protein sequence ID" value="QJA99504.1"/>
    <property type="molecule type" value="Genomic_DNA"/>
</dbReference>
<dbReference type="EMBL" id="MT144741">
    <property type="protein sequence ID" value="QJH98572.1"/>
    <property type="molecule type" value="Genomic_DNA"/>
</dbReference>
<dbReference type="EMBL" id="MT143843">
    <property type="protein sequence ID" value="QJB03385.1"/>
    <property type="molecule type" value="Genomic_DNA"/>
</dbReference>